<keyword evidence="1" id="KW-1133">Transmembrane helix</keyword>
<dbReference type="EMBL" id="JBHSFV010000009">
    <property type="protein sequence ID" value="MFC4635169.1"/>
    <property type="molecule type" value="Genomic_DNA"/>
</dbReference>
<keyword evidence="3" id="KW-1185">Reference proteome</keyword>
<reference evidence="3" key="1">
    <citation type="journal article" date="2019" name="Int. J. Syst. Evol. Microbiol.">
        <title>The Global Catalogue of Microorganisms (GCM) 10K type strain sequencing project: providing services to taxonomists for standard genome sequencing and annotation.</title>
        <authorList>
            <consortium name="The Broad Institute Genomics Platform"/>
            <consortium name="The Broad Institute Genome Sequencing Center for Infectious Disease"/>
            <person name="Wu L."/>
            <person name="Ma J."/>
        </authorList>
    </citation>
    <scope>NUCLEOTIDE SEQUENCE [LARGE SCALE GENOMIC DNA]</scope>
    <source>
        <strain evidence="3">YJ-61-S</strain>
    </source>
</reference>
<dbReference type="InterPro" id="IPR011050">
    <property type="entry name" value="Pectin_lyase_fold/virulence"/>
</dbReference>
<dbReference type="Proteomes" id="UP001596043">
    <property type="component" value="Unassembled WGS sequence"/>
</dbReference>
<name>A0ABV9HYZ3_9FLAO</name>
<evidence type="ECO:0000313" key="2">
    <source>
        <dbReference type="EMBL" id="MFC4635169.1"/>
    </source>
</evidence>
<evidence type="ECO:0000256" key="1">
    <source>
        <dbReference type="SAM" id="Phobius"/>
    </source>
</evidence>
<protein>
    <recommendedName>
        <fullName evidence="4">Right handed beta helix domain-containing protein</fullName>
    </recommendedName>
</protein>
<feature type="transmembrane region" description="Helical" evidence="1">
    <location>
        <begin position="12"/>
        <end position="31"/>
    </location>
</feature>
<sequence>MKIKNTTSKKVKASTIVAIIGVLLLSFFILIKDNPNIIKNISKTKDEASARLNSPTVLKTITYAGLFETTDHELYSDATLSVYLANTTSVPKLIYKYNKKPEGRDLSDSFFIHVYVKDSTKLKGNAQYANVDFKQKPEVITTDKTTYYVFQKDLISSSYKESYIPLENIAYINTGRFQPKAGRSLDLRKITLDNIPQDQLKKQLEKIHFVVDQKAFNKIKAKRDDALSKGVLISEDDDMVDGRISLNNKEFQKVELRLKGDWTDHLKHENKWSYRFIMKGDQTFKGMRKFSVQHPVVRNYLWEWLFNKAIKDQGIIGLRYDFADVHLTVENGSTDTEIPMGIMAIEESFDKILIENNKKREGIILAFDESLLWKDRQKQRVLGLEPTAQSRELHSLRNAQIKVFNENKVLADPALLKQFETAKDLLEGLRQGKYMPSDVFDVEKLSMFLALSNLFGGYHGLIWHNLRFYYNPITSKLEPISFDSNSGTRLEKTLQYPMAKNDTVFQKKLLEKLKLVSSASFINTLMLDHNDQLASLKMDLFTEYDATFDIDILTYNSNFIKKQINPAVLITANLLSHDEKQIKVEIKNVSGLPITVEHLLDDEGRVLGLYKNPVTIKERSSTVIDFKLSQFFVNAFVSKKNKKGTFQYPKDVQKLRIAHYVPGINVKREATIKPYGKNSTLEKSVAFYRKARTPNFTTFSFIEEQPENILFFKEGNHKLTRDLIIPTGYTIKVSPGCELDFKNNASILSYATFISNGTAQKPIKFYSSDGTGGGIFISNATQPSQIRYSRFDNLSNPNSATWSVSGAVNFHESDVTITHTTFSNNRCEDGLNIIRSSFTMTDTTFEGTQSDAFDGDFVTGTLERCTFINAGNDGIDVSGSTLVIKDITIKNPSDKAISAGENSTITGENIHVSGGEIGVVSKDLSKVNLSNLSIIDTRLGISAFQKKSEYGVASIQIAKLTLQNNELDYLIENKSSLTIDNVAVETVSNNVIDQMYGKEYGKSSR</sequence>
<dbReference type="RefSeq" id="WP_379980128.1">
    <property type="nucleotide sequence ID" value="NZ_JBHSFV010000009.1"/>
</dbReference>
<keyword evidence="1" id="KW-0812">Transmembrane</keyword>
<evidence type="ECO:0008006" key="4">
    <source>
        <dbReference type="Google" id="ProtNLM"/>
    </source>
</evidence>
<evidence type="ECO:0000313" key="3">
    <source>
        <dbReference type="Proteomes" id="UP001596043"/>
    </source>
</evidence>
<comment type="caution">
    <text evidence="2">The sequence shown here is derived from an EMBL/GenBank/DDBJ whole genome shotgun (WGS) entry which is preliminary data.</text>
</comment>
<dbReference type="SUPFAM" id="SSF51126">
    <property type="entry name" value="Pectin lyase-like"/>
    <property type="match status" value="1"/>
</dbReference>
<keyword evidence="1" id="KW-0472">Membrane</keyword>
<accession>A0ABV9HYZ3</accession>
<gene>
    <name evidence="2" type="ORF">ACFO3O_14755</name>
</gene>
<proteinExistence type="predicted"/>
<organism evidence="2 3">
    <name type="scientific">Dokdonia ponticola</name>
    <dbReference type="NCBI Taxonomy" id="2041041"/>
    <lineage>
        <taxon>Bacteria</taxon>
        <taxon>Pseudomonadati</taxon>
        <taxon>Bacteroidota</taxon>
        <taxon>Flavobacteriia</taxon>
        <taxon>Flavobacteriales</taxon>
        <taxon>Flavobacteriaceae</taxon>
        <taxon>Dokdonia</taxon>
    </lineage>
</organism>